<name>A0A1L6KQQ7_ACIHA</name>
<accession>A0A1L6KQQ7</accession>
<reference evidence="1 2" key="1">
    <citation type="submission" date="2019-03" db="EMBL/GenBank/DDBJ databases">
        <title>Complete genome sequence of two outbreak-associated Acinetobacter haemolyticus strains.</title>
        <authorList>
            <person name="Bai L."/>
            <person name="Zhang S.-C."/>
            <person name="Deng Y."/>
            <person name="Song C.-C."/>
            <person name="Kang G.-B."/>
            <person name="Dong Y."/>
            <person name="Wang Y."/>
            <person name="Gao F."/>
            <person name="Huang H."/>
        </authorList>
    </citation>
    <scope>NUCLEOTIDE SEQUENCE [LARGE SCALE GENOMIC DNA]</scope>
    <source>
        <strain evidence="1 2">TJR01</strain>
    </source>
</reference>
<proteinExistence type="predicted"/>
<evidence type="ECO:0000313" key="2">
    <source>
        <dbReference type="Proteomes" id="UP000294395"/>
    </source>
</evidence>
<dbReference type="AlphaFoldDB" id="A0A1L6KQQ7"/>
<dbReference type="EMBL" id="CP038009">
    <property type="protein sequence ID" value="QBQ17220.1"/>
    <property type="molecule type" value="Genomic_DNA"/>
</dbReference>
<sequence>MKKVLLLDIENIHKTEKELLQLLKTYACVYLVYAKSPVTLSLDALIKFSPFVMDKKLVVIKMPKIGKDAADFGLAFLAGQLSIQMDKNQTCFDIMSNDGALEYIVDLLRIMGFKASQLKMLAEVKEVEKIKEQPSLVLAQNNLSDSDFTLKLKHLISILSKLKNMPSNEKALLNGVKSWANVTTKEAEKLIKALMNFKMIKFSAQGITLNRENLKTFLNKSEIAHNESPNESEIIEEIPAIQDISEKFHLRQIKEYCDYLIKQQGKPSSLSSLNNSIKSVLKLESDSLVKNRFKLLLRYSIVKNLDNEKIIYIDKNIRRWSNLELLPQHPPMDMVIPDFELCQKESKEKLIQKIIYVLSEIKIQKSFVMKTSNNFYLEEM</sequence>
<protein>
    <submittedName>
        <fullName evidence="1">Uncharacterized protein</fullName>
    </submittedName>
</protein>
<gene>
    <name evidence="1" type="ORF">AHTJR_13485</name>
</gene>
<dbReference type="InterPro" id="IPR041494">
    <property type="entry name" value="PIN7"/>
</dbReference>
<dbReference type="OrthoDB" id="9791898at2"/>
<organism evidence="1 2">
    <name type="scientific">Acinetobacter haemolyticus</name>
    <dbReference type="NCBI Taxonomy" id="29430"/>
    <lineage>
        <taxon>Bacteria</taxon>
        <taxon>Pseudomonadati</taxon>
        <taxon>Pseudomonadota</taxon>
        <taxon>Gammaproteobacteria</taxon>
        <taxon>Moraxellales</taxon>
        <taxon>Moraxellaceae</taxon>
        <taxon>Acinetobacter</taxon>
    </lineage>
</organism>
<dbReference type="STRING" id="29430.AHTJS_14250"/>
<dbReference type="Pfam" id="PF18475">
    <property type="entry name" value="PIN7"/>
    <property type="match status" value="1"/>
</dbReference>
<dbReference type="RefSeq" id="WP_075316242.1">
    <property type="nucleotide sequence ID" value="NZ_CP018871.1"/>
</dbReference>
<dbReference type="KEGG" id="ahl:AHTJS_14250"/>
<evidence type="ECO:0000313" key="1">
    <source>
        <dbReference type="EMBL" id="QBQ17220.1"/>
    </source>
</evidence>
<dbReference type="Proteomes" id="UP000294395">
    <property type="component" value="Chromosome"/>
</dbReference>